<dbReference type="PANTHER" id="PTHR11803">
    <property type="entry name" value="2-IMINOBUTANOATE/2-IMINOPROPANOATE DEAMINASE RIDA"/>
    <property type="match status" value="1"/>
</dbReference>
<dbReference type="InterPro" id="IPR006056">
    <property type="entry name" value="RidA"/>
</dbReference>
<dbReference type="InterPro" id="IPR035959">
    <property type="entry name" value="RutC-like_sf"/>
</dbReference>
<evidence type="ECO:0000313" key="2">
    <source>
        <dbReference type="EMBL" id="KAH7161841.1"/>
    </source>
</evidence>
<dbReference type="Gene3D" id="3.30.1330.40">
    <property type="entry name" value="RutC-like"/>
    <property type="match status" value="1"/>
</dbReference>
<gene>
    <name evidence="2" type="ORF">EDB81DRAFT_867138</name>
</gene>
<dbReference type="AlphaFoldDB" id="A0A9P9FGX0"/>
<dbReference type="Proteomes" id="UP000738349">
    <property type="component" value="Unassembled WGS sequence"/>
</dbReference>
<proteinExistence type="inferred from homology"/>
<dbReference type="GO" id="GO:0005829">
    <property type="term" value="C:cytosol"/>
    <property type="evidence" value="ECO:0007669"/>
    <property type="project" value="TreeGrafter"/>
</dbReference>
<evidence type="ECO:0000313" key="3">
    <source>
        <dbReference type="Proteomes" id="UP000738349"/>
    </source>
</evidence>
<sequence length="128" mass="13864">MSKHIVVSNDAPNPLPSVFPQAVVANGLVFCSGNIAMDPETCKVIDGDIKAHTHQILKNLSVILKAAGSGLEKIVKINVFITDFANFSQLNEVYTQYFQGSDLPCRTCVAVKALPFDTDIEIECIALL</sequence>
<dbReference type="GO" id="GO:0019239">
    <property type="term" value="F:deaminase activity"/>
    <property type="evidence" value="ECO:0007669"/>
    <property type="project" value="TreeGrafter"/>
</dbReference>
<protein>
    <submittedName>
        <fullName evidence="2">L-PSP endoribonuclease family protein Brt1</fullName>
    </submittedName>
</protein>
<dbReference type="FunFam" id="3.30.1330.40:FF:000001">
    <property type="entry name" value="L-PSP family endoribonuclease"/>
    <property type="match status" value="1"/>
</dbReference>
<name>A0A9P9FGX0_9HYPO</name>
<dbReference type="CDD" id="cd00448">
    <property type="entry name" value="YjgF_YER057c_UK114_family"/>
    <property type="match status" value="1"/>
</dbReference>
<dbReference type="InterPro" id="IPR006175">
    <property type="entry name" value="YjgF/YER057c/UK114"/>
</dbReference>
<reference evidence="2" key="1">
    <citation type="journal article" date="2021" name="Nat. Commun.">
        <title>Genetic determinants of endophytism in the Arabidopsis root mycobiome.</title>
        <authorList>
            <person name="Mesny F."/>
            <person name="Miyauchi S."/>
            <person name="Thiergart T."/>
            <person name="Pickel B."/>
            <person name="Atanasova L."/>
            <person name="Karlsson M."/>
            <person name="Huettel B."/>
            <person name="Barry K.W."/>
            <person name="Haridas S."/>
            <person name="Chen C."/>
            <person name="Bauer D."/>
            <person name="Andreopoulos W."/>
            <person name="Pangilinan J."/>
            <person name="LaButti K."/>
            <person name="Riley R."/>
            <person name="Lipzen A."/>
            <person name="Clum A."/>
            <person name="Drula E."/>
            <person name="Henrissat B."/>
            <person name="Kohler A."/>
            <person name="Grigoriev I.V."/>
            <person name="Martin F.M."/>
            <person name="Hacquard S."/>
        </authorList>
    </citation>
    <scope>NUCLEOTIDE SEQUENCE</scope>
    <source>
        <strain evidence="2">MPI-CAGE-AT-0147</strain>
    </source>
</reference>
<dbReference type="Pfam" id="PF01042">
    <property type="entry name" value="Ribonuc_L-PSP"/>
    <property type="match status" value="1"/>
</dbReference>
<evidence type="ECO:0000256" key="1">
    <source>
        <dbReference type="ARBA" id="ARBA00010552"/>
    </source>
</evidence>
<organism evidence="2 3">
    <name type="scientific">Dactylonectria macrodidyma</name>
    <dbReference type="NCBI Taxonomy" id="307937"/>
    <lineage>
        <taxon>Eukaryota</taxon>
        <taxon>Fungi</taxon>
        <taxon>Dikarya</taxon>
        <taxon>Ascomycota</taxon>
        <taxon>Pezizomycotina</taxon>
        <taxon>Sordariomycetes</taxon>
        <taxon>Hypocreomycetidae</taxon>
        <taxon>Hypocreales</taxon>
        <taxon>Nectriaceae</taxon>
        <taxon>Dactylonectria</taxon>
    </lineage>
</organism>
<dbReference type="PANTHER" id="PTHR11803:SF22">
    <property type="entry name" value="ENDORIBONUCLEASE FAMILY PROTEIN BRT1, PUTATIVE (AFU_ORTHOLOGUE AFUA_5G03780)-RELATED"/>
    <property type="match status" value="1"/>
</dbReference>
<dbReference type="EMBL" id="JAGMUV010000004">
    <property type="protein sequence ID" value="KAH7161841.1"/>
    <property type="molecule type" value="Genomic_DNA"/>
</dbReference>
<accession>A0A9P9FGX0</accession>
<dbReference type="NCBIfam" id="TIGR00004">
    <property type="entry name" value="Rid family detoxifying hydrolase"/>
    <property type="match status" value="1"/>
</dbReference>
<dbReference type="SUPFAM" id="SSF55298">
    <property type="entry name" value="YjgF-like"/>
    <property type="match status" value="1"/>
</dbReference>
<comment type="similarity">
    <text evidence="1">Belongs to the RutC family.</text>
</comment>
<comment type="caution">
    <text evidence="2">The sequence shown here is derived from an EMBL/GenBank/DDBJ whole genome shotgun (WGS) entry which is preliminary data.</text>
</comment>
<dbReference type="OrthoDB" id="309640at2759"/>
<dbReference type="GO" id="GO:0005739">
    <property type="term" value="C:mitochondrion"/>
    <property type="evidence" value="ECO:0007669"/>
    <property type="project" value="UniProtKB-ARBA"/>
</dbReference>
<keyword evidence="3" id="KW-1185">Reference proteome</keyword>